<keyword evidence="6 10" id="KW-0645">Protease</keyword>
<dbReference type="PROSITE" id="PS00138">
    <property type="entry name" value="SUBTILASE_SER"/>
    <property type="match status" value="1"/>
</dbReference>
<reference evidence="16" key="1">
    <citation type="submission" date="2025-08" db="UniProtKB">
        <authorList>
            <consortium name="RefSeq"/>
        </authorList>
    </citation>
    <scope>IDENTIFICATION</scope>
    <source>
        <tissue evidence="16">Tentacle</tissue>
    </source>
</reference>
<dbReference type="Gene3D" id="1.25.40.710">
    <property type="match status" value="1"/>
</dbReference>
<dbReference type="InterPro" id="IPR034051">
    <property type="entry name" value="TPP_II_domain"/>
</dbReference>
<dbReference type="InterPro" id="IPR050131">
    <property type="entry name" value="Peptidase_S8_subtilisin-like"/>
</dbReference>
<dbReference type="RefSeq" id="XP_031554866.1">
    <property type="nucleotide sequence ID" value="XM_031699006.1"/>
</dbReference>
<evidence type="ECO:0000256" key="3">
    <source>
        <dbReference type="ARBA" id="ARBA00012462"/>
    </source>
</evidence>
<dbReference type="InterPro" id="IPR000209">
    <property type="entry name" value="Peptidase_S8/S53_dom"/>
</dbReference>
<evidence type="ECO:0000256" key="9">
    <source>
        <dbReference type="ARBA" id="ARBA00032232"/>
    </source>
</evidence>
<dbReference type="Gene3D" id="6.10.250.3080">
    <property type="match status" value="1"/>
</dbReference>
<keyword evidence="15" id="KW-1185">Reference proteome</keyword>
<dbReference type="Pfam" id="PF21223">
    <property type="entry name" value="TPPII_Ig-like-1"/>
    <property type="match status" value="1"/>
</dbReference>
<dbReference type="EC" id="3.4.14.10" evidence="3"/>
<evidence type="ECO:0000256" key="1">
    <source>
        <dbReference type="ARBA" id="ARBA00001910"/>
    </source>
</evidence>
<dbReference type="GO" id="GO:0008240">
    <property type="term" value="F:tripeptidyl-peptidase activity"/>
    <property type="evidence" value="ECO:0007669"/>
    <property type="project" value="UniProtKB-EC"/>
</dbReference>
<feature type="active site" description="Charge relay system" evidence="10">
    <location>
        <position position="264"/>
    </location>
</feature>
<dbReference type="PROSITE" id="PS00137">
    <property type="entry name" value="SUBTILASE_HIS"/>
    <property type="match status" value="1"/>
</dbReference>
<dbReference type="AlphaFoldDB" id="A0A6P8HGB2"/>
<dbReference type="InterPro" id="IPR022229">
    <property type="entry name" value="TPPII_Ig-like-2"/>
</dbReference>
<evidence type="ECO:0000256" key="4">
    <source>
        <dbReference type="ARBA" id="ARBA00020244"/>
    </source>
</evidence>
<comment type="catalytic activity">
    <reaction evidence="1">
        <text>Release of an N-terminal tripeptide from a polypeptide.</text>
        <dbReference type="EC" id="3.4.14.10"/>
    </reaction>
</comment>
<gene>
    <name evidence="16" type="primary">LOC116291795</name>
</gene>
<evidence type="ECO:0000313" key="16">
    <source>
        <dbReference type="RefSeq" id="XP_031554866.1"/>
    </source>
</evidence>
<feature type="active site" description="Charge relay system" evidence="10">
    <location>
        <position position="449"/>
    </location>
</feature>
<sequence length="1247" mass="138141">MAVSLEEFPTHGLLPKRETGSDRFLAKYPDYDGRGVLIAIFDTGVDPAAAGLQETPDGRRKIVDLIDTSGSGDVDTSTLCEVKDGCLTGLTGRKLKIPEHWENPTGKYHVGVKNLFSLFPERLRSRRKKERKEKFWDPLHRKCSADALRELEQWSAKHPEKNQTLEEKWVTDELQSKIEALNTLEKKFCDCGSVLDCIVFHDGTTWRACVDTSENGDLQSCTLLSSFRESGEFATFGKEDLLNYSITVFDDGNTLSIVTNGGTHGTHVASIAAGYSADDPALTGVAPGAQIVSVKIGDSRLDTMETGSSMIRGLIATIELKCDMINMSYGEAAKWPNAGRVIDLMNELVNEHGVVFVTSAGNNGPGLSTVGSPGGMTDSVIGVGAYVSPDMMAAEYSLLEKLPGNQYTWSSRGPAPDGHLGVSITAPGGAIAAVPTWTLRGSQLMNGTSMASPNACGGVALVLSGMKANGIPYSAHSIRRALEISALKIEGLDVFTQGNGLLQVDKAYEYLTQHSNEGETDIRFQITCQAARGIYLRDPHQLSKPYLAPVCITPLFPEKTENELKLNLNLRLCLISSDTWVSCPSHFVLMNTARSFNVKVDPRGLSEGAHYAEVGAYDVACPPKGPLFKFPVTVIVPRKVTDTVHYEVNVDEKLFKPGQIDRTFIDVPEGATWAELSLMSLNDETNGRFMVHALQLSPLNSYKAHEFCQFVTLVPKCEKTVSFRIEGGLTLEVCLGRWWACLSDCTVKRTLKFHGAVPSKSSITMHSNQINRVDVTSMLRTEDVSPAVSLKTHVQPIRPNEYKILPLGTRDVLPKRGQIYALDLTYSFSQSRAAEIQINAVYLSELLYDSEYESQLWMLYDSNKRRVNCGDAFPNRYTAKVEKGDYTLKFQIRHDKKEQLEKLKDMVVLIETKLTLTVSLDVHQSHLAAMTGGSKGNGVSMGKGSKVPFFVSPLPDEKLPKGVKSGHILRGTITYFKNEPGKKVDNYPIEYIVPISPSKSNKSNNNKQEKEPAQQLEEEIRDLKISYLSKLGTLWDELSEKHGDWRPLFSERLRALDSSKERSKNLKEIVNVADKVISMIDRVELSSYYGMKSDTRIDAAAIRSEKDSEKNALIDALARKGCALADQLLTPFEDKETSGETSEEETKTLQTSQHNLVKALQETHSEILKWIDASDSKISEFLAKSSEAQRLYGSALKLLLKNNWEGTPVKASDEKIIELCEKLGWNHCIRFLRESLPVKYPHDFEPF</sequence>
<dbReference type="InterPro" id="IPR048383">
    <property type="entry name" value="TPPII_Ig-like-1"/>
</dbReference>
<dbReference type="InterPro" id="IPR022398">
    <property type="entry name" value="Peptidase_S8_His-AS"/>
</dbReference>
<dbReference type="GeneID" id="116291795"/>
<evidence type="ECO:0000259" key="12">
    <source>
        <dbReference type="Pfam" id="PF12580"/>
    </source>
</evidence>
<dbReference type="KEGG" id="aten:116291795"/>
<dbReference type="InterPro" id="IPR015500">
    <property type="entry name" value="Peptidase_S8_subtilisin-rel"/>
</dbReference>
<feature type="domain" description="Tripeptidyl-peptidase II first Ig-like" evidence="13">
    <location>
        <begin position="522"/>
        <end position="635"/>
    </location>
</feature>
<dbReference type="SUPFAM" id="SSF52743">
    <property type="entry name" value="Subtilisin-like"/>
    <property type="match status" value="1"/>
</dbReference>
<dbReference type="InterPro" id="IPR048384">
    <property type="entry name" value="TPPII_GBD"/>
</dbReference>
<dbReference type="GO" id="GO:0004177">
    <property type="term" value="F:aminopeptidase activity"/>
    <property type="evidence" value="ECO:0007669"/>
    <property type="project" value="UniProtKB-KW"/>
</dbReference>
<dbReference type="InterPro" id="IPR046940">
    <property type="entry name" value="TPPII_Ig-like_sf"/>
</dbReference>
<dbReference type="Gene3D" id="3.40.50.200">
    <property type="entry name" value="Peptidase S8/S53 domain"/>
    <property type="match status" value="1"/>
</dbReference>
<proteinExistence type="inferred from homology"/>
<evidence type="ECO:0000259" key="14">
    <source>
        <dbReference type="Pfam" id="PF21316"/>
    </source>
</evidence>
<name>A0A6P8HGB2_ACTTE</name>
<evidence type="ECO:0000259" key="11">
    <source>
        <dbReference type="Pfam" id="PF00082"/>
    </source>
</evidence>
<dbReference type="Gene3D" id="2.60.40.3170">
    <property type="match status" value="1"/>
</dbReference>
<dbReference type="InterPro" id="IPR023828">
    <property type="entry name" value="Peptidase_S8_Ser-AS"/>
</dbReference>
<feature type="domain" description="Peptidase S8/S53" evidence="11">
    <location>
        <begin position="33"/>
        <end position="500"/>
    </location>
</feature>
<dbReference type="OrthoDB" id="10256524at2759"/>
<dbReference type="PANTHER" id="PTHR43806:SF14">
    <property type="entry name" value="TRIPEPTIDYL-PEPTIDASE 2"/>
    <property type="match status" value="1"/>
</dbReference>
<feature type="domain" description="Tripeptidyl-peptidase II galactose-binding" evidence="14">
    <location>
        <begin position="655"/>
        <end position="742"/>
    </location>
</feature>
<evidence type="ECO:0000313" key="15">
    <source>
        <dbReference type="Proteomes" id="UP000515163"/>
    </source>
</evidence>
<dbReference type="PRINTS" id="PR00723">
    <property type="entry name" value="SUBTILISIN"/>
</dbReference>
<keyword evidence="7 10" id="KW-0378">Hydrolase</keyword>
<organism evidence="15 16">
    <name type="scientific">Actinia tenebrosa</name>
    <name type="common">Australian red waratah sea anemone</name>
    <dbReference type="NCBI Taxonomy" id="6105"/>
    <lineage>
        <taxon>Eukaryota</taxon>
        <taxon>Metazoa</taxon>
        <taxon>Cnidaria</taxon>
        <taxon>Anthozoa</taxon>
        <taxon>Hexacorallia</taxon>
        <taxon>Actiniaria</taxon>
        <taxon>Actiniidae</taxon>
        <taxon>Actinia</taxon>
    </lineage>
</organism>
<evidence type="ECO:0000259" key="13">
    <source>
        <dbReference type="Pfam" id="PF21223"/>
    </source>
</evidence>
<accession>A0A6P8HGB2</accession>
<dbReference type="PROSITE" id="PS51892">
    <property type="entry name" value="SUBTILASE"/>
    <property type="match status" value="1"/>
</dbReference>
<dbReference type="GO" id="GO:0004252">
    <property type="term" value="F:serine-type endopeptidase activity"/>
    <property type="evidence" value="ECO:0007669"/>
    <property type="project" value="UniProtKB-UniRule"/>
</dbReference>
<dbReference type="GO" id="GO:0005829">
    <property type="term" value="C:cytosol"/>
    <property type="evidence" value="ECO:0007669"/>
    <property type="project" value="TreeGrafter"/>
</dbReference>
<keyword evidence="8 10" id="KW-0720">Serine protease</keyword>
<feature type="domain" description="Tripeptidyl peptidase II second Ig-like" evidence="12">
    <location>
        <begin position="778"/>
        <end position="964"/>
    </location>
</feature>
<protein>
    <recommendedName>
        <fullName evidence="4">Tripeptidyl-peptidase 2</fullName>
        <ecNumber evidence="3">3.4.14.10</ecNumber>
    </recommendedName>
    <alternativeName>
        <fullName evidence="9">Tripeptidyl aminopeptidase</fullName>
    </alternativeName>
</protein>
<dbReference type="FunCoup" id="A0A6P8HGB2">
    <property type="interactions" value="3752"/>
</dbReference>
<dbReference type="PANTHER" id="PTHR43806">
    <property type="entry name" value="PEPTIDASE S8"/>
    <property type="match status" value="1"/>
</dbReference>
<evidence type="ECO:0000256" key="5">
    <source>
        <dbReference type="ARBA" id="ARBA00022438"/>
    </source>
</evidence>
<evidence type="ECO:0000256" key="7">
    <source>
        <dbReference type="ARBA" id="ARBA00022801"/>
    </source>
</evidence>
<feature type="active site" description="Charge relay system" evidence="10">
    <location>
        <position position="42"/>
    </location>
</feature>
<dbReference type="Gene3D" id="2.20.25.690">
    <property type="match status" value="1"/>
</dbReference>
<dbReference type="InterPro" id="IPR036852">
    <property type="entry name" value="Peptidase_S8/S53_dom_sf"/>
</dbReference>
<dbReference type="GO" id="GO:0006508">
    <property type="term" value="P:proteolysis"/>
    <property type="evidence" value="ECO:0007669"/>
    <property type="project" value="UniProtKB-KW"/>
</dbReference>
<comment type="similarity">
    <text evidence="2 10">Belongs to the peptidase S8 family.</text>
</comment>
<keyword evidence="5" id="KW-0031">Aminopeptidase</keyword>
<evidence type="ECO:0000256" key="10">
    <source>
        <dbReference type="PROSITE-ProRule" id="PRU01240"/>
    </source>
</evidence>
<dbReference type="InterPro" id="IPR046939">
    <property type="entry name" value="TPPII_C_sf"/>
</dbReference>
<dbReference type="Pfam" id="PF21316">
    <property type="entry name" value="TPPII_GBD"/>
    <property type="match status" value="1"/>
</dbReference>
<dbReference type="FunFam" id="3.40.50.200:FF:000003">
    <property type="entry name" value="Tripeptidyl peptidase 2"/>
    <property type="match status" value="1"/>
</dbReference>
<dbReference type="InParanoid" id="A0A6P8HGB2"/>
<evidence type="ECO:0000256" key="2">
    <source>
        <dbReference type="ARBA" id="ARBA00011073"/>
    </source>
</evidence>
<dbReference type="Proteomes" id="UP000515163">
    <property type="component" value="Unplaced"/>
</dbReference>
<dbReference type="Pfam" id="PF12580">
    <property type="entry name" value="TPPII"/>
    <property type="match status" value="1"/>
</dbReference>
<dbReference type="Pfam" id="PF00082">
    <property type="entry name" value="Peptidase_S8"/>
    <property type="match status" value="1"/>
</dbReference>
<evidence type="ECO:0000256" key="6">
    <source>
        <dbReference type="ARBA" id="ARBA00022670"/>
    </source>
</evidence>
<dbReference type="CDD" id="cd04857">
    <property type="entry name" value="Peptidases_S8_Tripeptidyl_Aminopeptidase_II"/>
    <property type="match status" value="1"/>
</dbReference>
<evidence type="ECO:0000256" key="8">
    <source>
        <dbReference type="ARBA" id="ARBA00022825"/>
    </source>
</evidence>